<proteinExistence type="predicted"/>
<gene>
    <name evidence="1" type="ORF">BpHYR1_051533</name>
</gene>
<dbReference type="Proteomes" id="UP000276133">
    <property type="component" value="Unassembled WGS sequence"/>
</dbReference>
<evidence type="ECO:0000313" key="2">
    <source>
        <dbReference type="Proteomes" id="UP000276133"/>
    </source>
</evidence>
<keyword evidence="2" id="KW-1185">Reference proteome</keyword>
<organism evidence="1 2">
    <name type="scientific">Brachionus plicatilis</name>
    <name type="common">Marine rotifer</name>
    <name type="synonym">Brachionus muelleri</name>
    <dbReference type="NCBI Taxonomy" id="10195"/>
    <lineage>
        <taxon>Eukaryota</taxon>
        <taxon>Metazoa</taxon>
        <taxon>Spiralia</taxon>
        <taxon>Gnathifera</taxon>
        <taxon>Rotifera</taxon>
        <taxon>Eurotatoria</taxon>
        <taxon>Monogononta</taxon>
        <taxon>Pseudotrocha</taxon>
        <taxon>Ploima</taxon>
        <taxon>Brachionidae</taxon>
        <taxon>Brachionus</taxon>
    </lineage>
</organism>
<evidence type="ECO:0000313" key="1">
    <source>
        <dbReference type="EMBL" id="RNA19991.1"/>
    </source>
</evidence>
<name>A0A3M7R989_BRAPC</name>
<protein>
    <submittedName>
        <fullName evidence="1">Uncharacterized protein</fullName>
    </submittedName>
</protein>
<dbReference type="EMBL" id="REGN01003934">
    <property type="protein sequence ID" value="RNA19991.1"/>
    <property type="molecule type" value="Genomic_DNA"/>
</dbReference>
<reference evidence="1 2" key="1">
    <citation type="journal article" date="2018" name="Sci. Rep.">
        <title>Genomic signatures of local adaptation to the degree of environmental predictability in rotifers.</title>
        <authorList>
            <person name="Franch-Gras L."/>
            <person name="Hahn C."/>
            <person name="Garcia-Roger E.M."/>
            <person name="Carmona M.J."/>
            <person name="Serra M."/>
            <person name="Gomez A."/>
        </authorList>
    </citation>
    <scope>NUCLEOTIDE SEQUENCE [LARGE SCALE GENOMIC DNA]</scope>
    <source>
        <strain evidence="1">HYR1</strain>
    </source>
</reference>
<comment type="caution">
    <text evidence="1">The sequence shown here is derived from an EMBL/GenBank/DDBJ whole genome shotgun (WGS) entry which is preliminary data.</text>
</comment>
<accession>A0A3M7R989</accession>
<dbReference type="AlphaFoldDB" id="A0A3M7R989"/>
<sequence>MQMIYRSDNFISQFQFEHFISKTDGHTKNILKNFRLIEVKLLRKLTNFSKNRITNNDDDKFYQ</sequence>